<feature type="transmembrane region" description="Helical" evidence="2">
    <location>
        <begin position="79"/>
        <end position="102"/>
    </location>
</feature>
<name>A0ABY7JKR9_9BURK</name>
<evidence type="ECO:0000256" key="2">
    <source>
        <dbReference type="SAM" id="Phobius"/>
    </source>
</evidence>
<sequence length="104" mass="10978">MSQSTQDKSVKTDGRTVDPVVAKTPENPIVNASPIVNADRIGGASPIIGGSPIEQPQEEFQEYMSAGCTAVVPPGARKIYLIMVTVTMLVGAALVYGLFMLLDL</sequence>
<gene>
    <name evidence="3" type="ORF">NB645_03145</name>
</gene>
<organism evidence="3 4">
    <name type="scientific">Oxalobacter aliiformigenes</name>
    <dbReference type="NCBI Taxonomy" id="2946593"/>
    <lineage>
        <taxon>Bacteria</taxon>
        <taxon>Pseudomonadati</taxon>
        <taxon>Pseudomonadota</taxon>
        <taxon>Betaproteobacteria</taxon>
        <taxon>Burkholderiales</taxon>
        <taxon>Oxalobacteraceae</taxon>
        <taxon>Oxalobacter</taxon>
    </lineage>
</organism>
<dbReference type="EMBL" id="CP098248">
    <property type="protein sequence ID" value="WAV97743.1"/>
    <property type="molecule type" value="Genomic_DNA"/>
</dbReference>
<evidence type="ECO:0000256" key="1">
    <source>
        <dbReference type="SAM" id="MobiDB-lite"/>
    </source>
</evidence>
<keyword evidence="2" id="KW-0472">Membrane</keyword>
<protein>
    <submittedName>
        <fullName evidence="3">Uncharacterized protein</fullName>
    </submittedName>
</protein>
<proteinExistence type="predicted"/>
<dbReference type="Proteomes" id="UP001164794">
    <property type="component" value="Chromosome"/>
</dbReference>
<keyword evidence="4" id="KW-1185">Reference proteome</keyword>
<evidence type="ECO:0000313" key="3">
    <source>
        <dbReference type="EMBL" id="WAV97743.1"/>
    </source>
</evidence>
<keyword evidence="2" id="KW-1133">Transmembrane helix</keyword>
<evidence type="ECO:0000313" key="4">
    <source>
        <dbReference type="Proteomes" id="UP001164794"/>
    </source>
</evidence>
<feature type="region of interest" description="Disordered" evidence="1">
    <location>
        <begin position="1"/>
        <end position="23"/>
    </location>
</feature>
<keyword evidence="2" id="KW-0812">Transmembrane</keyword>
<dbReference type="RefSeq" id="WP_269265270.1">
    <property type="nucleotide sequence ID" value="NZ_CP098248.1"/>
</dbReference>
<reference evidence="3" key="1">
    <citation type="journal article" date="2022" name="Front. Microbiol.">
        <title>New perspectives on an old grouping: The genomic and phenotypic variability of Oxalobacter formigenes and the implications for calcium oxalate stone prevention.</title>
        <authorList>
            <person name="Chmiel J.A."/>
            <person name="Carr C."/>
            <person name="Stuivenberg G.A."/>
            <person name="Venema R."/>
            <person name="Chanyi R.M."/>
            <person name="Al K.F."/>
            <person name="Giguere D."/>
            <person name="Say H."/>
            <person name="Akouris P.P."/>
            <person name="Dominguez Romero S.A."/>
            <person name="Kwong A."/>
            <person name="Tai V."/>
            <person name="Koval S.F."/>
            <person name="Razvi H."/>
            <person name="Bjazevic J."/>
            <person name="Burton J.P."/>
        </authorList>
    </citation>
    <scope>NUCLEOTIDE SEQUENCE</scope>
    <source>
        <strain evidence="3">HOxNP-1</strain>
    </source>
</reference>
<accession>A0ABY7JKR9</accession>